<protein>
    <submittedName>
        <fullName evidence="1">Uncharacterized protein</fullName>
    </submittedName>
</protein>
<gene>
    <name evidence="1" type="ORF">MLD38_027327</name>
</gene>
<evidence type="ECO:0000313" key="2">
    <source>
        <dbReference type="Proteomes" id="UP001057402"/>
    </source>
</evidence>
<dbReference type="Proteomes" id="UP001057402">
    <property type="component" value="Chromosome 7"/>
</dbReference>
<evidence type="ECO:0000313" key="1">
    <source>
        <dbReference type="EMBL" id="KAI4342740.1"/>
    </source>
</evidence>
<sequence>MGYAHLLSWLFFPFNVLDINNASPKLGKRAGLFNQAEDLAEEQLSKSDAAGVDSQFTLPPDHGINIHMHRKVSSGTSASDMSPPSVNHLESEVYLTLLGGVPFSAFEGSRNHMLEELVISYNDPGTA</sequence>
<dbReference type="EMBL" id="CM042886">
    <property type="protein sequence ID" value="KAI4342740.1"/>
    <property type="molecule type" value="Genomic_DNA"/>
</dbReference>
<name>A0ACB9P7C6_9MYRT</name>
<accession>A0ACB9P7C6</accession>
<organism evidence="1 2">
    <name type="scientific">Melastoma candidum</name>
    <dbReference type="NCBI Taxonomy" id="119954"/>
    <lineage>
        <taxon>Eukaryota</taxon>
        <taxon>Viridiplantae</taxon>
        <taxon>Streptophyta</taxon>
        <taxon>Embryophyta</taxon>
        <taxon>Tracheophyta</taxon>
        <taxon>Spermatophyta</taxon>
        <taxon>Magnoliopsida</taxon>
        <taxon>eudicotyledons</taxon>
        <taxon>Gunneridae</taxon>
        <taxon>Pentapetalae</taxon>
        <taxon>rosids</taxon>
        <taxon>malvids</taxon>
        <taxon>Myrtales</taxon>
        <taxon>Melastomataceae</taxon>
        <taxon>Melastomatoideae</taxon>
        <taxon>Melastomateae</taxon>
        <taxon>Melastoma</taxon>
    </lineage>
</organism>
<proteinExistence type="predicted"/>
<comment type="caution">
    <text evidence="1">The sequence shown here is derived from an EMBL/GenBank/DDBJ whole genome shotgun (WGS) entry which is preliminary data.</text>
</comment>
<reference evidence="2" key="1">
    <citation type="journal article" date="2023" name="Front. Plant Sci.">
        <title>Chromosomal-level genome assembly of Melastoma candidum provides insights into trichome evolution.</title>
        <authorList>
            <person name="Zhong Y."/>
            <person name="Wu W."/>
            <person name="Sun C."/>
            <person name="Zou P."/>
            <person name="Liu Y."/>
            <person name="Dai S."/>
            <person name="Zhou R."/>
        </authorList>
    </citation>
    <scope>NUCLEOTIDE SEQUENCE [LARGE SCALE GENOMIC DNA]</scope>
</reference>
<keyword evidence="2" id="KW-1185">Reference proteome</keyword>